<dbReference type="Gene3D" id="2.130.10.10">
    <property type="entry name" value="YVTN repeat-like/Quinoprotein amine dehydrogenase"/>
    <property type="match status" value="2"/>
</dbReference>
<dbReference type="Ensembl" id="ENSSHAT00000044734.1">
    <property type="protein sequence ID" value="ENSSHAP00000041327.1"/>
    <property type="gene ID" value="ENSSHAG00000024245.1"/>
</dbReference>
<dbReference type="Proteomes" id="UP000007648">
    <property type="component" value="Unassembled WGS sequence"/>
</dbReference>
<dbReference type="InterPro" id="IPR019775">
    <property type="entry name" value="WD40_repeat_CS"/>
</dbReference>
<evidence type="ECO:0000256" key="3">
    <source>
        <dbReference type="PROSITE-ProRule" id="PRU00221"/>
    </source>
</evidence>
<evidence type="ECO:0000313" key="6">
    <source>
        <dbReference type="Proteomes" id="UP000007648"/>
    </source>
</evidence>
<evidence type="ECO:0000256" key="4">
    <source>
        <dbReference type="SAM" id="MobiDB-lite"/>
    </source>
</evidence>
<dbReference type="PANTHER" id="PTHR45532:SF1">
    <property type="entry name" value="WD REPEAT-CONTAINING PROTEIN 97"/>
    <property type="match status" value="1"/>
</dbReference>
<dbReference type="AlphaFoldDB" id="A0A7N4V626"/>
<feature type="repeat" description="WD" evidence="3">
    <location>
        <begin position="303"/>
        <end position="344"/>
    </location>
</feature>
<feature type="region of interest" description="Disordered" evidence="4">
    <location>
        <begin position="38"/>
        <end position="58"/>
    </location>
</feature>
<keyword evidence="6" id="KW-1185">Reference proteome</keyword>
<keyword evidence="2" id="KW-0677">Repeat</keyword>
<dbReference type="PROSITE" id="PS50294">
    <property type="entry name" value="WD_REPEATS_REGION"/>
    <property type="match status" value="1"/>
</dbReference>
<keyword evidence="1 3" id="KW-0853">WD repeat</keyword>
<dbReference type="PROSITE" id="PS50082">
    <property type="entry name" value="WD_REPEATS_2"/>
    <property type="match status" value="2"/>
</dbReference>
<dbReference type="PANTHER" id="PTHR45532">
    <property type="entry name" value="WD REPEAT-CONTAINING PROTEIN 97"/>
    <property type="match status" value="1"/>
</dbReference>
<feature type="repeat" description="WD" evidence="3">
    <location>
        <begin position="262"/>
        <end position="294"/>
    </location>
</feature>
<name>A0A7N4V626_SARHA</name>
<dbReference type="InterPro" id="IPR036322">
    <property type="entry name" value="WD40_repeat_dom_sf"/>
</dbReference>
<dbReference type="InterPro" id="IPR015943">
    <property type="entry name" value="WD40/YVTN_repeat-like_dom_sf"/>
</dbReference>
<reference evidence="5 6" key="1">
    <citation type="journal article" date="2011" name="Proc. Natl. Acad. Sci. U.S.A.">
        <title>Genetic diversity and population structure of the endangered marsupial Sarcophilus harrisii (Tasmanian devil).</title>
        <authorList>
            <person name="Miller W."/>
            <person name="Hayes V.M."/>
            <person name="Ratan A."/>
            <person name="Petersen D.C."/>
            <person name="Wittekindt N.E."/>
            <person name="Miller J."/>
            <person name="Walenz B."/>
            <person name="Knight J."/>
            <person name="Qi J."/>
            <person name="Zhao F."/>
            <person name="Wang Q."/>
            <person name="Bedoya-Reina O.C."/>
            <person name="Katiyar N."/>
            <person name="Tomsho L.P."/>
            <person name="Kasson L.M."/>
            <person name="Hardie R.A."/>
            <person name="Woodbridge P."/>
            <person name="Tindall E.A."/>
            <person name="Bertelsen M.F."/>
            <person name="Dixon D."/>
            <person name="Pyecroft S."/>
            <person name="Helgen K.M."/>
            <person name="Lesk A.M."/>
            <person name="Pringle T.H."/>
            <person name="Patterson N."/>
            <person name="Zhang Y."/>
            <person name="Kreiss A."/>
            <person name="Woods G.M."/>
            <person name="Jones M.E."/>
            <person name="Schuster S.C."/>
        </authorList>
    </citation>
    <scope>NUCLEOTIDE SEQUENCE [LARGE SCALE GENOMIC DNA]</scope>
</reference>
<dbReference type="SMART" id="SM00320">
    <property type="entry name" value="WD40"/>
    <property type="match status" value="5"/>
</dbReference>
<reference evidence="5" key="2">
    <citation type="submission" date="2025-08" db="UniProtKB">
        <authorList>
            <consortium name="Ensembl"/>
        </authorList>
    </citation>
    <scope>IDENTIFICATION</scope>
</reference>
<sequence>MYLGAAMEPKKSKTNLDILPWAVLALLFPTRCSLPGLAPTQAPGEPATLPPPQVSRSPQMKRAELRVMHLTHGLESLRRLEIPAGLLAVALDAESTRLVLLDKSGQLHLHAEDGWARGHAQVPIELTGLVALVGFQHMGQRPGRFIGWGPEGIVVLSKDLELMSRNFLEPSQLPTCCGLMPGKAMVVIGEQGGGLSLWEFRGGGRRLVLAATLPTLSKRGRSFSRLAVDVAPRGVFPRCFAVCGTDLLTYDLANRKIVDVRRKLHKTLISDLLYCEILDVVVTASRDSTVKVWDPDWQIRSVFVGHRGPVTALALLPNSMLVLSASQDMTLRTWNLETAQQMGEVSLRSPWDGIPGKEEIISYPSPSNCFETVCRLWPPVRPGAPLLAQGATYLELWIVRQLHQPLATLNAGVQGLELAPPLPQADRHLLPQRVVSRCADGTVRVFSAVSGQMISTLLLEPGELAAATAYCLPREVLLVLSAEGALLRANATRCPMLVVRRLPPPPPPRAAPQPCCLHLVSHVVDQPRAYNCWEGVHSRGGELRRKSWHGTKWEDNNRFLPVLGYTDGSIAVLDWGSLRTLSHIKAHSPGSTTNIASCQQNLVTAGTDKTVKMWQVFPYAEDSLTLLRTFFCYQSTVAVCPLGCRVTVAFEDPCSATYTLVQYGTAECEEDRHDHGPQEDPTDHITGLCCCPYLKLYASSSLDCTLRIWTEDNKLLRIMHLNMPPQAITFCNDMGDLILALGSQLCLLSHKLYLPTIYLVKVLCRKLPHPKEDQPLSMSDLELLTPEELKRLNGWQALPRVRSEQAPSPPPSIPSLLFSVPP</sequence>
<dbReference type="InterPro" id="IPR020472">
    <property type="entry name" value="WD40_PAC1"/>
</dbReference>
<dbReference type="SUPFAM" id="SSF50978">
    <property type="entry name" value="WD40 repeat-like"/>
    <property type="match status" value="1"/>
</dbReference>
<dbReference type="PRINTS" id="PR00320">
    <property type="entry name" value="GPROTEINBRPT"/>
</dbReference>
<feature type="region of interest" description="Disordered" evidence="4">
    <location>
        <begin position="800"/>
        <end position="822"/>
    </location>
</feature>
<evidence type="ECO:0000313" key="5">
    <source>
        <dbReference type="Ensembl" id="ENSSHAP00000041327.1"/>
    </source>
</evidence>
<evidence type="ECO:0000256" key="1">
    <source>
        <dbReference type="ARBA" id="ARBA00022574"/>
    </source>
</evidence>
<dbReference type="Pfam" id="PF00400">
    <property type="entry name" value="WD40"/>
    <property type="match status" value="3"/>
</dbReference>
<dbReference type="PROSITE" id="PS00678">
    <property type="entry name" value="WD_REPEATS_1"/>
    <property type="match status" value="1"/>
</dbReference>
<organism evidence="5 6">
    <name type="scientific">Sarcophilus harrisii</name>
    <name type="common">Tasmanian devil</name>
    <name type="synonym">Sarcophilus laniarius</name>
    <dbReference type="NCBI Taxonomy" id="9305"/>
    <lineage>
        <taxon>Eukaryota</taxon>
        <taxon>Metazoa</taxon>
        <taxon>Chordata</taxon>
        <taxon>Craniata</taxon>
        <taxon>Vertebrata</taxon>
        <taxon>Euteleostomi</taxon>
        <taxon>Mammalia</taxon>
        <taxon>Metatheria</taxon>
        <taxon>Dasyuromorphia</taxon>
        <taxon>Dasyuridae</taxon>
        <taxon>Sarcophilus</taxon>
    </lineage>
</organism>
<proteinExistence type="predicted"/>
<evidence type="ECO:0000256" key="2">
    <source>
        <dbReference type="ARBA" id="ARBA00022737"/>
    </source>
</evidence>
<accession>A0A7N4V626</accession>
<reference evidence="5" key="3">
    <citation type="submission" date="2025-09" db="UniProtKB">
        <authorList>
            <consortium name="Ensembl"/>
        </authorList>
    </citation>
    <scope>IDENTIFICATION</scope>
</reference>
<dbReference type="InterPro" id="IPR001680">
    <property type="entry name" value="WD40_rpt"/>
</dbReference>
<evidence type="ECO:0008006" key="7">
    <source>
        <dbReference type="Google" id="ProtNLM"/>
    </source>
</evidence>
<protein>
    <recommendedName>
        <fullName evidence="7">WD repeat domain 97</fullName>
    </recommendedName>
</protein>
<dbReference type="GeneTree" id="ENSGT00940000163397"/>
<dbReference type="InParanoid" id="A0A7N4V626"/>